<evidence type="ECO:0008006" key="3">
    <source>
        <dbReference type="Google" id="ProtNLM"/>
    </source>
</evidence>
<evidence type="ECO:0000313" key="2">
    <source>
        <dbReference type="Proteomes" id="UP000620124"/>
    </source>
</evidence>
<organism evidence="1 2">
    <name type="scientific">Mycena venus</name>
    <dbReference type="NCBI Taxonomy" id="2733690"/>
    <lineage>
        <taxon>Eukaryota</taxon>
        <taxon>Fungi</taxon>
        <taxon>Dikarya</taxon>
        <taxon>Basidiomycota</taxon>
        <taxon>Agaricomycotina</taxon>
        <taxon>Agaricomycetes</taxon>
        <taxon>Agaricomycetidae</taxon>
        <taxon>Agaricales</taxon>
        <taxon>Marasmiineae</taxon>
        <taxon>Mycenaceae</taxon>
        <taxon>Mycena</taxon>
    </lineage>
</organism>
<comment type="caution">
    <text evidence="1">The sequence shown here is derived from an EMBL/GenBank/DDBJ whole genome shotgun (WGS) entry which is preliminary data.</text>
</comment>
<name>A0A8H6XEL7_9AGAR</name>
<protein>
    <recommendedName>
        <fullName evidence="3">F-box domain-containing protein</fullName>
    </recommendedName>
</protein>
<accession>A0A8H6XEL7</accession>
<dbReference type="Proteomes" id="UP000620124">
    <property type="component" value="Unassembled WGS sequence"/>
</dbReference>
<evidence type="ECO:0000313" key="1">
    <source>
        <dbReference type="EMBL" id="KAF7339020.1"/>
    </source>
</evidence>
<sequence length="356" mass="39573">MATTSSSRTLQEPWPWDEILDHLHDAPADLKSLALVCRAFTSRAQNHLFRIVKVDHERSPTRLTQLLSDAPHLIAHIRELYIGNCSLQTLTAMIRIAWSRLHAIFFVGNQRQDSQQPEILVLCGNSLFIPCSGSHPICTPSCRDAPPGVYSLTFESCFLPTTPYNVPTATPTPLPLITSLVLFGVEGDFSDYSTLPVDLSRLAHITFHQNTIPALETLLYTCRHTIQSLHLNGSEPYVATLDLGAFPALSRLTLGGVGTPLQRAFERSWISTLQTISYRLLWIGWEGNLRQLDAMLAGAVGKMPALRRVEVTIVVSGMGKDRGPQSEEEWREMIGEKMPRLAGRGILEIKVVADEE</sequence>
<proteinExistence type="predicted"/>
<dbReference type="EMBL" id="JACAZI010000020">
    <property type="protein sequence ID" value="KAF7339020.1"/>
    <property type="molecule type" value="Genomic_DNA"/>
</dbReference>
<keyword evidence="2" id="KW-1185">Reference proteome</keyword>
<reference evidence="1" key="1">
    <citation type="submission" date="2020-05" db="EMBL/GenBank/DDBJ databases">
        <title>Mycena genomes resolve the evolution of fungal bioluminescence.</title>
        <authorList>
            <person name="Tsai I.J."/>
        </authorList>
    </citation>
    <scope>NUCLEOTIDE SEQUENCE</scope>
    <source>
        <strain evidence="1">CCC161011</strain>
    </source>
</reference>
<dbReference type="OrthoDB" id="2968433at2759"/>
<gene>
    <name evidence="1" type="ORF">MVEN_01978200</name>
</gene>
<dbReference type="AlphaFoldDB" id="A0A8H6XEL7"/>